<keyword evidence="2" id="KW-1185">Reference proteome</keyword>
<dbReference type="EMBL" id="QKWP01000231">
    <property type="protein sequence ID" value="RIB24072.1"/>
    <property type="molecule type" value="Genomic_DNA"/>
</dbReference>
<organism evidence="1 2">
    <name type="scientific">Gigaspora rosea</name>
    <dbReference type="NCBI Taxonomy" id="44941"/>
    <lineage>
        <taxon>Eukaryota</taxon>
        <taxon>Fungi</taxon>
        <taxon>Fungi incertae sedis</taxon>
        <taxon>Mucoromycota</taxon>
        <taxon>Glomeromycotina</taxon>
        <taxon>Glomeromycetes</taxon>
        <taxon>Diversisporales</taxon>
        <taxon>Gigasporaceae</taxon>
        <taxon>Gigaspora</taxon>
    </lineage>
</organism>
<comment type="caution">
    <text evidence="1">The sequence shown here is derived from an EMBL/GenBank/DDBJ whole genome shotgun (WGS) entry which is preliminary data.</text>
</comment>
<protein>
    <submittedName>
        <fullName evidence="1">Uncharacterized protein</fullName>
    </submittedName>
</protein>
<gene>
    <name evidence="1" type="ORF">C2G38_2169493</name>
</gene>
<evidence type="ECO:0000313" key="2">
    <source>
        <dbReference type="Proteomes" id="UP000266673"/>
    </source>
</evidence>
<accession>A0A397VQ56</accession>
<reference evidence="1 2" key="1">
    <citation type="submission" date="2018-06" db="EMBL/GenBank/DDBJ databases">
        <title>Comparative genomics reveals the genomic features of Rhizophagus irregularis, R. cerebriforme, R. diaphanum and Gigaspora rosea, and their symbiotic lifestyle signature.</title>
        <authorList>
            <person name="Morin E."/>
            <person name="San Clemente H."/>
            <person name="Chen E.C.H."/>
            <person name="De La Providencia I."/>
            <person name="Hainaut M."/>
            <person name="Kuo A."/>
            <person name="Kohler A."/>
            <person name="Murat C."/>
            <person name="Tang N."/>
            <person name="Roy S."/>
            <person name="Loubradou J."/>
            <person name="Henrissat B."/>
            <person name="Grigoriev I.V."/>
            <person name="Corradi N."/>
            <person name="Roux C."/>
            <person name="Martin F.M."/>
        </authorList>
    </citation>
    <scope>NUCLEOTIDE SEQUENCE [LARGE SCALE GENOMIC DNA]</scope>
    <source>
        <strain evidence="1 2">DAOM 194757</strain>
    </source>
</reference>
<evidence type="ECO:0000313" key="1">
    <source>
        <dbReference type="EMBL" id="RIB24072.1"/>
    </source>
</evidence>
<dbReference type="AlphaFoldDB" id="A0A397VQ56"/>
<dbReference type="Proteomes" id="UP000266673">
    <property type="component" value="Unassembled WGS sequence"/>
</dbReference>
<name>A0A397VQ56_9GLOM</name>
<sequence length="139" mass="16259">MTIKKYKKIESQDVLEFEVNMKENQNNIKIEKKEYEKTMMIEKKKIKVFQCIDNKKELLDYTDQYLVDNVIKKVASNHKKDVAITIIQDAASSDKYTEIVWNQTDNSSIGLDNIVHNKLKALEKILLLYSIQVDVKSTD</sequence>
<proteinExistence type="predicted"/>